<keyword evidence="6 7" id="KW-0472">Membrane</keyword>
<feature type="compositionally biased region" description="Polar residues" evidence="8">
    <location>
        <begin position="1"/>
        <end position="22"/>
    </location>
</feature>
<name>A0A163SNS6_9CELL</name>
<sequence length="320" mass="33794">MSNDLSVTPAEQVSGPTTSPTSGGAPRPGATSAGVPLRRRAGGRAGKGSRNRPNWGAGIAVTIWLLIVAIPLYVLVTASFQTQAGYAEGGPLSLPTTFTLDNFTNAFDQGFGRYFLNTLVVTVAVVGIVVLLVPPLSYAIVRNRSRATTGIFRMFLLGLAVPASAVIVPIFYVISVVGLYDNLIGVILPTAAFCLPICTIILSGSMRDITNELYEAMALDGASPKRVFLQLVLPLSKGGVATIVVYSALQAWNGFLFPLILTQSESTKVITLGLFNFQTQYGVNIPGLLAAVVMSMIPILLVYLFARRALVQGLMGVGGK</sequence>
<dbReference type="Gene3D" id="1.10.3720.10">
    <property type="entry name" value="MetI-like"/>
    <property type="match status" value="1"/>
</dbReference>
<dbReference type="InterPro" id="IPR000515">
    <property type="entry name" value="MetI-like"/>
</dbReference>
<comment type="subcellular location">
    <subcellularLocation>
        <location evidence="1 7">Cell membrane</location>
        <topology evidence="1 7">Multi-pass membrane protein</topology>
    </subcellularLocation>
</comment>
<keyword evidence="2 7" id="KW-0813">Transport</keyword>
<feature type="compositionally biased region" description="Basic residues" evidence="8">
    <location>
        <begin position="37"/>
        <end position="50"/>
    </location>
</feature>
<feature type="transmembrane region" description="Helical" evidence="7">
    <location>
        <begin position="114"/>
        <end position="133"/>
    </location>
</feature>
<evidence type="ECO:0000256" key="2">
    <source>
        <dbReference type="ARBA" id="ARBA00022448"/>
    </source>
</evidence>
<reference evidence="10 11" key="1">
    <citation type="submission" date="2016-01" db="EMBL/GenBank/DDBJ databases">
        <title>Genome sequence of Oerskovia enterophila VJag, an agar and cellulose degrading bacterium.</title>
        <authorList>
            <person name="Poehlein A."/>
            <person name="Jag V."/>
            <person name="Bengelsdorf F."/>
            <person name="Duerre P."/>
            <person name="Daniel R."/>
        </authorList>
    </citation>
    <scope>NUCLEOTIDE SEQUENCE [LARGE SCALE GENOMIC DNA]</scope>
    <source>
        <strain evidence="10 11">VJag</strain>
    </source>
</reference>
<evidence type="ECO:0000256" key="7">
    <source>
        <dbReference type="RuleBase" id="RU363032"/>
    </source>
</evidence>
<feature type="transmembrane region" description="Helical" evidence="7">
    <location>
        <begin position="54"/>
        <end position="76"/>
    </location>
</feature>
<dbReference type="CDD" id="cd06261">
    <property type="entry name" value="TM_PBP2"/>
    <property type="match status" value="1"/>
</dbReference>
<dbReference type="STRING" id="43678.OJAG_06700"/>
<dbReference type="OrthoDB" id="9794684at2"/>
<dbReference type="EMBL" id="LRIE01000046">
    <property type="protein sequence ID" value="KZM36614.1"/>
    <property type="molecule type" value="Genomic_DNA"/>
</dbReference>
<dbReference type="AlphaFoldDB" id="A0A163SNS6"/>
<evidence type="ECO:0000256" key="3">
    <source>
        <dbReference type="ARBA" id="ARBA00022475"/>
    </source>
</evidence>
<feature type="region of interest" description="Disordered" evidence="8">
    <location>
        <begin position="1"/>
        <end position="50"/>
    </location>
</feature>
<dbReference type="Pfam" id="PF00528">
    <property type="entry name" value="BPD_transp_1"/>
    <property type="match status" value="1"/>
</dbReference>
<keyword evidence="3" id="KW-1003">Cell membrane</keyword>
<evidence type="ECO:0000256" key="8">
    <source>
        <dbReference type="SAM" id="MobiDB-lite"/>
    </source>
</evidence>
<dbReference type="SUPFAM" id="SSF161098">
    <property type="entry name" value="MetI-like"/>
    <property type="match status" value="1"/>
</dbReference>
<evidence type="ECO:0000313" key="11">
    <source>
        <dbReference type="Proteomes" id="UP000076447"/>
    </source>
</evidence>
<dbReference type="Proteomes" id="UP000076447">
    <property type="component" value="Unassembled WGS sequence"/>
</dbReference>
<keyword evidence="4 7" id="KW-0812">Transmembrane</keyword>
<feature type="transmembrane region" description="Helical" evidence="7">
    <location>
        <begin position="227"/>
        <end position="249"/>
    </location>
</feature>
<dbReference type="InterPro" id="IPR035906">
    <property type="entry name" value="MetI-like_sf"/>
</dbReference>
<feature type="transmembrane region" description="Helical" evidence="7">
    <location>
        <begin position="154"/>
        <end position="180"/>
    </location>
</feature>
<evidence type="ECO:0000256" key="1">
    <source>
        <dbReference type="ARBA" id="ARBA00004651"/>
    </source>
</evidence>
<proteinExistence type="inferred from homology"/>
<dbReference type="RefSeq" id="WP_082848696.1">
    <property type="nucleotide sequence ID" value="NZ_LRIE01000046.1"/>
</dbReference>
<evidence type="ECO:0000313" key="10">
    <source>
        <dbReference type="EMBL" id="KZM36614.1"/>
    </source>
</evidence>
<dbReference type="PANTHER" id="PTHR43744">
    <property type="entry name" value="ABC TRANSPORTER PERMEASE PROTEIN MG189-RELATED-RELATED"/>
    <property type="match status" value="1"/>
</dbReference>
<feature type="domain" description="ABC transmembrane type-1" evidence="9">
    <location>
        <begin position="115"/>
        <end position="306"/>
    </location>
</feature>
<accession>A0A163SNS6</accession>
<keyword evidence="5 7" id="KW-1133">Transmembrane helix</keyword>
<dbReference type="GO" id="GO:0005886">
    <property type="term" value="C:plasma membrane"/>
    <property type="evidence" value="ECO:0007669"/>
    <property type="project" value="UniProtKB-SubCell"/>
</dbReference>
<protein>
    <submittedName>
        <fullName evidence="10">L-arabinose transport system permease protein AraQ</fullName>
    </submittedName>
</protein>
<dbReference type="GO" id="GO:0055085">
    <property type="term" value="P:transmembrane transport"/>
    <property type="evidence" value="ECO:0007669"/>
    <property type="project" value="InterPro"/>
</dbReference>
<gene>
    <name evidence="10" type="primary">araQ_3</name>
    <name evidence="10" type="ORF">OJAG_06700</name>
</gene>
<dbReference type="PROSITE" id="PS50928">
    <property type="entry name" value="ABC_TM1"/>
    <property type="match status" value="1"/>
</dbReference>
<comment type="caution">
    <text evidence="10">The sequence shown here is derived from an EMBL/GenBank/DDBJ whole genome shotgun (WGS) entry which is preliminary data.</text>
</comment>
<dbReference type="PATRIC" id="fig|43678.3.peg.706"/>
<evidence type="ECO:0000256" key="5">
    <source>
        <dbReference type="ARBA" id="ARBA00022989"/>
    </source>
</evidence>
<comment type="similarity">
    <text evidence="7">Belongs to the binding-protein-dependent transport system permease family.</text>
</comment>
<organism evidence="10 11">
    <name type="scientific">Oerskovia enterophila</name>
    <dbReference type="NCBI Taxonomy" id="43678"/>
    <lineage>
        <taxon>Bacteria</taxon>
        <taxon>Bacillati</taxon>
        <taxon>Actinomycetota</taxon>
        <taxon>Actinomycetes</taxon>
        <taxon>Micrococcales</taxon>
        <taxon>Cellulomonadaceae</taxon>
        <taxon>Oerskovia</taxon>
    </lineage>
</organism>
<evidence type="ECO:0000256" key="4">
    <source>
        <dbReference type="ARBA" id="ARBA00022692"/>
    </source>
</evidence>
<evidence type="ECO:0000256" key="6">
    <source>
        <dbReference type="ARBA" id="ARBA00023136"/>
    </source>
</evidence>
<evidence type="ECO:0000259" key="9">
    <source>
        <dbReference type="PROSITE" id="PS50928"/>
    </source>
</evidence>
<feature type="transmembrane region" description="Helical" evidence="7">
    <location>
        <begin position="285"/>
        <end position="306"/>
    </location>
</feature>
<dbReference type="PANTHER" id="PTHR43744:SF12">
    <property type="entry name" value="ABC TRANSPORTER PERMEASE PROTEIN MG189-RELATED"/>
    <property type="match status" value="1"/>
</dbReference>
<feature type="transmembrane region" description="Helical" evidence="7">
    <location>
        <begin position="186"/>
        <end position="206"/>
    </location>
</feature>